<gene>
    <name evidence="2" type="ORF">ACFPJ5_15845</name>
</gene>
<feature type="region of interest" description="Disordered" evidence="1">
    <location>
        <begin position="167"/>
        <end position="201"/>
    </location>
</feature>
<dbReference type="AlphaFoldDB" id="A0ABD5REY5"/>
<dbReference type="RefSeq" id="WP_227230680.1">
    <property type="nucleotide sequence ID" value="NZ_JAJCVJ010000002.1"/>
</dbReference>
<proteinExistence type="predicted"/>
<reference evidence="2 3" key="1">
    <citation type="journal article" date="2019" name="Int. J. Syst. Evol. Microbiol.">
        <title>The Global Catalogue of Microorganisms (GCM) 10K type strain sequencing project: providing services to taxonomists for standard genome sequencing and annotation.</title>
        <authorList>
            <consortium name="The Broad Institute Genomics Platform"/>
            <consortium name="The Broad Institute Genome Sequencing Center for Infectious Disease"/>
            <person name="Wu L."/>
            <person name="Ma J."/>
        </authorList>
    </citation>
    <scope>NUCLEOTIDE SEQUENCE [LARGE SCALE GENOMIC DNA]</scope>
    <source>
        <strain evidence="2 3">CGMCC 1.12237</strain>
    </source>
</reference>
<accession>A0ABD5REY5</accession>
<evidence type="ECO:0000313" key="2">
    <source>
        <dbReference type="EMBL" id="MFC5368403.1"/>
    </source>
</evidence>
<keyword evidence="3" id="KW-1185">Reference proteome</keyword>
<organism evidence="2 3">
    <name type="scientific">Salinirubrum litoreum</name>
    <dbReference type="NCBI Taxonomy" id="1126234"/>
    <lineage>
        <taxon>Archaea</taxon>
        <taxon>Methanobacteriati</taxon>
        <taxon>Methanobacteriota</taxon>
        <taxon>Stenosarchaea group</taxon>
        <taxon>Halobacteria</taxon>
        <taxon>Halobacteriales</taxon>
        <taxon>Haloferacaceae</taxon>
        <taxon>Salinirubrum</taxon>
    </lineage>
</organism>
<dbReference type="Proteomes" id="UP001596201">
    <property type="component" value="Unassembled WGS sequence"/>
</dbReference>
<protein>
    <submittedName>
        <fullName evidence="2">Uncharacterized protein</fullName>
    </submittedName>
</protein>
<comment type="caution">
    <text evidence="2">The sequence shown here is derived from an EMBL/GenBank/DDBJ whole genome shotgun (WGS) entry which is preliminary data.</text>
</comment>
<evidence type="ECO:0000256" key="1">
    <source>
        <dbReference type="SAM" id="MobiDB-lite"/>
    </source>
</evidence>
<name>A0ABD5REY5_9EURY</name>
<sequence length="201" mass="21683">MSGKDMKEAERRTVLGLLGSGAVISGVPSSVKAIPDSQGAGKVRGFSYDTLTHKPAGVVSGKIKKESGEMSGRVSIAGFTLPLEEVETVDETSTAIRRRALIGGPEFTDEDGLPIKLDMREVKIGNHHYSGTVTRPGTQHGQLGFVLTTDDEFNPIAELSALKPDKRWTESPHSFRIPEKGLPTDSSLDRLMDIAEKEVPQ</sequence>
<feature type="compositionally biased region" description="Basic and acidic residues" evidence="1">
    <location>
        <begin position="187"/>
        <end position="201"/>
    </location>
</feature>
<evidence type="ECO:0000313" key="3">
    <source>
        <dbReference type="Proteomes" id="UP001596201"/>
    </source>
</evidence>
<dbReference type="EMBL" id="JBHSKX010000002">
    <property type="protein sequence ID" value="MFC5368403.1"/>
    <property type="molecule type" value="Genomic_DNA"/>
</dbReference>